<dbReference type="GO" id="GO:0016807">
    <property type="term" value="F:cysteine-type carboxypeptidase activity"/>
    <property type="evidence" value="ECO:0007669"/>
    <property type="project" value="TreeGrafter"/>
</dbReference>
<dbReference type="GO" id="GO:0004843">
    <property type="term" value="F:cysteine-type deubiquitinase activity"/>
    <property type="evidence" value="ECO:0007669"/>
    <property type="project" value="InterPro"/>
</dbReference>
<evidence type="ECO:0000313" key="3">
    <source>
        <dbReference type="EMBL" id="OAQ69793.1"/>
    </source>
</evidence>
<dbReference type="GO" id="GO:0071108">
    <property type="term" value="P:protein K48-linked deubiquitination"/>
    <property type="evidence" value="ECO:0007669"/>
    <property type="project" value="TreeGrafter"/>
</dbReference>
<dbReference type="GO" id="GO:0005829">
    <property type="term" value="C:cytosol"/>
    <property type="evidence" value="ECO:0007669"/>
    <property type="project" value="TreeGrafter"/>
</dbReference>
<dbReference type="KEGG" id="pchm:VFPPC_02374"/>
<feature type="compositionally biased region" description="Polar residues" evidence="1">
    <location>
        <begin position="269"/>
        <end position="278"/>
    </location>
</feature>
<name>A0A179FXL5_METCM</name>
<feature type="compositionally biased region" description="Low complexity" evidence="1">
    <location>
        <begin position="835"/>
        <end position="872"/>
    </location>
</feature>
<evidence type="ECO:0000256" key="1">
    <source>
        <dbReference type="SAM" id="MobiDB-lite"/>
    </source>
</evidence>
<feature type="compositionally biased region" description="Polar residues" evidence="1">
    <location>
        <begin position="154"/>
        <end position="176"/>
    </location>
</feature>
<dbReference type="AlphaFoldDB" id="A0A179FXL5"/>
<feature type="compositionally biased region" description="Low complexity" evidence="1">
    <location>
        <begin position="18"/>
        <end position="41"/>
    </location>
</feature>
<dbReference type="EMBL" id="LSBJ02000002">
    <property type="protein sequence ID" value="OAQ69793.1"/>
    <property type="molecule type" value="Genomic_DNA"/>
</dbReference>
<dbReference type="Pfam" id="PF04424">
    <property type="entry name" value="MINDY_DUB"/>
    <property type="match status" value="1"/>
</dbReference>
<feature type="compositionally biased region" description="Polar residues" evidence="1">
    <location>
        <begin position="895"/>
        <end position="909"/>
    </location>
</feature>
<feature type="region of interest" description="Disordered" evidence="1">
    <location>
        <begin position="1"/>
        <end position="239"/>
    </location>
</feature>
<sequence>MVFQEVPRAAPPAPSPAPAIESTSQTAQQHQQQPSSQTPWTDEPNDSAWEHVPAQQTGSAAPAYPSNPEQIPISLQPGNSQTNLGGGDENVWGEAPRQASSPADPSKLEQVPDILKPGGNRAETNPFLKRKPVPAPQNTEATTAEALSRLEVNDPSQNTNPWQQAIDSRQNSTGHPSPQPRPVTAEGIESDPWVANDDKPSTSQPSIPPKSPALISLQSDDGDKPTWKEEAGKDSDKIVVESPSTAMADELLEQNVWDDLASFGKGKSKAQQVSTAGQAAQLDDWSLIDADSSSNPSKQANEEDGADERPPLPSRSTGLQQKWVPSRPPVDAKAETYQVKNIRWHDPKSEKNPRTSPILIQNENGPCPLVALVNALTMTTPADNPDTTLVQVLRSREQISLNLLLDAVFDELMSPRRTNSEDALPDVSDLYAFLQSLHTGMNVNPRFVPTPEMVNAYKRTSLTHLHPTERGNLIPGTFENTMEMSLYATFSIPLIHGWLPAQVDPAYSAMERHAGSYEDVQNLLFREEELEEKLSTGEELSEDEQELYQDIVTIKIFLDSSATQLTAWGIEVIGKAMRPGTFAILFRNDHFSTLYCHPQTLQLLSLVTDAGYRTHDEVVWESLVDVNGERTEYLSGDYRVVGLTSEAGPSTNLNSSTTDAGGQWTTVQNKRGKGRQQDEEIAAGVSQHEQEDRDLALALQLQEEEDHKHREEQARRQRESILSEQYIEQQGHRPAPVDRDRRRTSTPGSNNGIAPERRSSNTHSIPVTTTTTSTSHSRQPSVSQPVQQQQQVRSLIPPRRPGVTRRAESNGDDAPPSYEQAAQDPAYVPPMGHPSHSQSSSTLARQSSRQTTASLDPSQSQVPGGQSQRGSSTYLTATPSQPVVNVDGSLHHVPSQGQRVPLTPSSSRRQPVGHGGRDKDCVVM</sequence>
<dbReference type="PANTHER" id="PTHR18063">
    <property type="entry name" value="NF-E2 INDUCIBLE PROTEIN"/>
    <property type="match status" value="1"/>
</dbReference>
<feature type="region of interest" description="Disordered" evidence="1">
    <location>
        <begin position="704"/>
        <end position="924"/>
    </location>
</feature>
<feature type="compositionally biased region" description="Polar residues" evidence="1">
    <location>
        <begin position="873"/>
        <end position="883"/>
    </location>
</feature>
<keyword evidence="4" id="KW-1185">Reference proteome</keyword>
<comment type="caution">
    <text evidence="3">The sequence shown here is derived from an EMBL/GenBank/DDBJ whole genome shotgun (WGS) entry which is preliminary data.</text>
</comment>
<feature type="compositionally biased region" description="Basic and acidic residues" evidence="1">
    <location>
        <begin position="221"/>
        <end position="239"/>
    </location>
</feature>
<evidence type="ECO:0000259" key="2">
    <source>
        <dbReference type="Pfam" id="PF04424"/>
    </source>
</evidence>
<dbReference type="Proteomes" id="UP000078397">
    <property type="component" value="Unassembled WGS sequence"/>
</dbReference>
<feature type="compositionally biased region" description="Basic and acidic residues" evidence="1">
    <location>
        <begin position="705"/>
        <end position="721"/>
    </location>
</feature>
<feature type="region of interest" description="Disordered" evidence="1">
    <location>
        <begin position="645"/>
        <end position="692"/>
    </location>
</feature>
<dbReference type="GO" id="GO:0071944">
    <property type="term" value="C:cell periphery"/>
    <property type="evidence" value="ECO:0007669"/>
    <property type="project" value="TreeGrafter"/>
</dbReference>
<gene>
    <name evidence="3" type="ORF">VFPPC_02374</name>
</gene>
<accession>A0A179FXL5</accession>
<feature type="compositionally biased region" description="Polar residues" evidence="1">
    <location>
        <begin position="647"/>
        <end position="669"/>
    </location>
</feature>
<organism evidence="3 4">
    <name type="scientific">Pochonia chlamydosporia 170</name>
    <dbReference type="NCBI Taxonomy" id="1380566"/>
    <lineage>
        <taxon>Eukaryota</taxon>
        <taxon>Fungi</taxon>
        <taxon>Dikarya</taxon>
        <taxon>Ascomycota</taxon>
        <taxon>Pezizomycotina</taxon>
        <taxon>Sordariomycetes</taxon>
        <taxon>Hypocreomycetidae</taxon>
        <taxon>Hypocreales</taxon>
        <taxon>Clavicipitaceae</taxon>
        <taxon>Pochonia</taxon>
    </lineage>
</organism>
<proteinExistence type="predicted"/>
<dbReference type="InterPro" id="IPR033979">
    <property type="entry name" value="MINDY_domain"/>
</dbReference>
<feature type="compositionally biased region" description="Low complexity" evidence="1">
    <location>
        <begin position="761"/>
        <end position="794"/>
    </location>
</feature>
<dbReference type="OrthoDB" id="10261212at2759"/>
<dbReference type="InterPro" id="IPR007518">
    <property type="entry name" value="MINDY"/>
</dbReference>
<feature type="domain" description="MINDY deubiquitinase" evidence="2">
    <location>
        <begin position="335"/>
        <end position="638"/>
    </location>
</feature>
<dbReference type="STRING" id="1380566.A0A179FXL5"/>
<evidence type="ECO:0000313" key="4">
    <source>
        <dbReference type="Proteomes" id="UP000078397"/>
    </source>
</evidence>
<feature type="region of interest" description="Disordered" evidence="1">
    <location>
        <begin position="264"/>
        <end position="332"/>
    </location>
</feature>
<feature type="compositionally biased region" description="Basic and acidic residues" evidence="1">
    <location>
        <begin position="915"/>
        <end position="924"/>
    </location>
</feature>
<dbReference type="GeneID" id="28846027"/>
<reference evidence="3 4" key="1">
    <citation type="journal article" date="2016" name="PLoS Pathog.">
        <title>Biosynthesis of antibiotic leucinostatins in bio-control fungus Purpureocillium lilacinum and their inhibition on phytophthora revealed by genome mining.</title>
        <authorList>
            <person name="Wang G."/>
            <person name="Liu Z."/>
            <person name="Lin R."/>
            <person name="Li E."/>
            <person name="Mao Z."/>
            <person name="Ling J."/>
            <person name="Yang Y."/>
            <person name="Yin W.B."/>
            <person name="Xie B."/>
        </authorList>
    </citation>
    <scope>NUCLEOTIDE SEQUENCE [LARGE SCALE GENOMIC DNA]</scope>
    <source>
        <strain evidence="3">170</strain>
    </source>
</reference>
<dbReference type="GO" id="GO:1990380">
    <property type="term" value="F:K48-linked deubiquitinase activity"/>
    <property type="evidence" value="ECO:0007669"/>
    <property type="project" value="InterPro"/>
</dbReference>
<dbReference type="RefSeq" id="XP_018146330.1">
    <property type="nucleotide sequence ID" value="XM_018282033.1"/>
</dbReference>
<protein>
    <recommendedName>
        <fullName evidence="2">MINDY deubiquitinase domain-containing protein</fullName>
    </recommendedName>
</protein>
<dbReference type="PANTHER" id="PTHR18063:SF6">
    <property type="entry name" value="UBIQUITIN CARBOXYL-TERMINAL HYDROLASE"/>
    <property type="match status" value="1"/>
</dbReference>